<dbReference type="InterPro" id="IPR036679">
    <property type="entry name" value="FlgN-like_sf"/>
</dbReference>
<keyword evidence="3" id="KW-1185">Reference proteome</keyword>
<name>C6HWJ6_9BACT</name>
<dbReference type="EMBL" id="GG693870">
    <property type="protein sequence ID" value="EES52972.1"/>
    <property type="molecule type" value="Genomic_DNA"/>
</dbReference>
<evidence type="ECO:0000313" key="2">
    <source>
        <dbReference type="EMBL" id="EES52972.1"/>
    </source>
</evidence>
<dbReference type="AlphaFoldDB" id="C6HWJ6"/>
<reference evidence="2 3" key="1">
    <citation type="journal article" date="2009" name="Appl. Environ. Microbiol.">
        <title>Community genomic and proteomic analyses of chemoautotrophic iron-oxidizing "Leptospirillum rubarum" (Group II) and "Leptospirillum ferrodiazotrophum" (Group III) bacteria in acid mine drainage biofilms.</title>
        <authorList>
            <person name="Goltsman D.S."/>
            <person name="Denef V.J."/>
            <person name="Singer S.W."/>
            <person name="VerBerkmoes N.C."/>
            <person name="Lefsrud M."/>
            <person name="Mueller R.S."/>
            <person name="Dick G.J."/>
            <person name="Sun C.L."/>
            <person name="Wheeler K.E."/>
            <person name="Zemla A."/>
            <person name="Baker B.J."/>
            <person name="Hauser L."/>
            <person name="Land M."/>
            <person name="Shah M.B."/>
            <person name="Thelen M.P."/>
            <person name="Hettich R.L."/>
            <person name="Banfield J.F."/>
        </authorList>
    </citation>
    <scope>NUCLEOTIDE SEQUENCE [LARGE SCALE GENOMIC DNA]</scope>
</reference>
<sequence>MADPLPRRPRCGASGEETGQERGRTCRRQSPERVAKVDISDRSPDIAGARMDDSSRLREEALAVVGQLVPVLERERDLLVSGDWEGLDALTESKESLGRSLGELLSELSPEERAQVGEEDGSALRGALLHLSELTAVNLAIARESSQIVGQLLREISLDNEGGGTYGASGSVDPARRTSPALVSTRG</sequence>
<dbReference type="Gene3D" id="1.20.58.300">
    <property type="entry name" value="FlgN-like"/>
    <property type="match status" value="1"/>
</dbReference>
<feature type="region of interest" description="Disordered" evidence="1">
    <location>
        <begin position="1"/>
        <end position="53"/>
    </location>
</feature>
<dbReference type="SUPFAM" id="SSF140566">
    <property type="entry name" value="FlgN-like"/>
    <property type="match status" value="1"/>
</dbReference>
<proteinExistence type="predicted"/>
<protein>
    <recommendedName>
        <fullName evidence="4">FlgN family protein</fullName>
    </recommendedName>
</protein>
<feature type="compositionally biased region" description="Basic and acidic residues" evidence="1">
    <location>
        <begin position="19"/>
        <end position="53"/>
    </location>
</feature>
<dbReference type="GO" id="GO:0044780">
    <property type="term" value="P:bacterial-type flagellum assembly"/>
    <property type="evidence" value="ECO:0007669"/>
    <property type="project" value="InterPro"/>
</dbReference>
<evidence type="ECO:0008006" key="4">
    <source>
        <dbReference type="Google" id="ProtNLM"/>
    </source>
</evidence>
<organism evidence="2 3">
    <name type="scientific">Leptospirillum ferrodiazotrophum</name>
    <dbReference type="NCBI Taxonomy" id="412449"/>
    <lineage>
        <taxon>Bacteria</taxon>
        <taxon>Pseudomonadati</taxon>
        <taxon>Nitrospirota</taxon>
        <taxon>Nitrospiria</taxon>
        <taxon>Nitrospirales</taxon>
        <taxon>Nitrospiraceae</taxon>
        <taxon>Leptospirillum</taxon>
    </lineage>
</organism>
<feature type="region of interest" description="Disordered" evidence="1">
    <location>
        <begin position="159"/>
        <end position="187"/>
    </location>
</feature>
<evidence type="ECO:0000313" key="3">
    <source>
        <dbReference type="Proteomes" id="UP000009374"/>
    </source>
</evidence>
<accession>C6HWJ6</accession>
<gene>
    <name evidence="2" type="ORF">UBAL3_80630029</name>
</gene>
<dbReference type="Proteomes" id="UP000009374">
    <property type="component" value="Unassembled WGS sequence"/>
</dbReference>
<evidence type="ECO:0000256" key="1">
    <source>
        <dbReference type="SAM" id="MobiDB-lite"/>
    </source>
</evidence>